<gene>
    <name evidence="1" type="ORF">NM688_g4461</name>
</gene>
<keyword evidence="2" id="KW-1185">Reference proteome</keyword>
<organism evidence="1 2">
    <name type="scientific">Phlebia brevispora</name>
    <dbReference type="NCBI Taxonomy" id="194682"/>
    <lineage>
        <taxon>Eukaryota</taxon>
        <taxon>Fungi</taxon>
        <taxon>Dikarya</taxon>
        <taxon>Basidiomycota</taxon>
        <taxon>Agaricomycotina</taxon>
        <taxon>Agaricomycetes</taxon>
        <taxon>Polyporales</taxon>
        <taxon>Meruliaceae</taxon>
        <taxon>Phlebia</taxon>
    </lineage>
</organism>
<proteinExistence type="predicted"/>
<evidence type="ECO:0000313" key="2">
    <source>
        <dbReference type="Proteomes" id="UP001148662"/>
    </source>
</evidence>
<accession>A0ACC1T316</accession>
<reference evidence="1" key="1">
    <citation type="submission" date="2022-07" db="EMBL/GenBank/DDBJ databases">
        <title>Genome Sequence of Phlebia brevispora.</title>
        <authorList>
            <person name="Buettner E."/>
        </authorList>
    </citation>
    <scope>NUCLEOTIDE SEQUENCE</scope>
    <source>
        <strain evidence="1">MPL23</strain>
    </source>
</reference>
<evidence type="ECO:0000313" key="1">
    <source>
        <dbReference type="EMBL" id="KAJ3551869.1"/>
    </source>
</evidence>
<comment type="caution">
    <text evidence="1">The sequence shown here is derived from an EMBL/GenBank/DDBJ whole genome shotgun (WGS) entry which is preliminary data.</text>
</comment>
<dbReference type="Proteomes" id="UP001148662">
    <property type="component" value="Unassembled WGS sequence"/>
</dbReference>
<sequence length="442" mass="48427">MLRRAALGVLPRPFSTMAAPPPMPHLVAPLKLGDLTMRNRVVMASLTRSRSVPDTVPNKYNLEYYTQRAKGGAGLILSEGTLVSRQGTEWPHAPGIWSEDHVAGWKKITDSVHQAGGLMFCQLWHVGRVAHPDMEQQKRAGKPVRGPSAIAARGGKFRHLPGAPGYVTPTPIQDPWTIVEEFRHGAKMAKKAGFDGVELHSANGYIIHQFLDYNSNQRTDEWGGSIENRCKLGLECFKALIEVWGSARVGIKITPCGGYNDVGMPLPDTIPTFTYYISKICSMKPAYVQLVRYVPLMDLANPPSPNEHKSYKRGVPHDVVAVYGPLVKPAPSVLHDHAEDVIRGAAMPKPPYDAQNPTPTRLFVNGGLLPGEADKLIEEEKIDGAVFGTLWICNPDLEKRLECGLDVGGHGVSQDADPKTFYAWPGDDPSKGYTDYPASTQN</sequence>
<protein>
    <submittedName>
        <fullName evidence="1">Uncharacterized protein</fullName>
    </submittedName>
</protein>
<dbReference type="EMBL" id="JANHOG010000740">
    <property type="protein sequence ID" value="KAJ3551869.1"/>
    <property type="molecule type" value="Genomic_DNA"/>
</dbReference>
<name>A0ACC1T316_9APHY</name>